<dbReference type="Proteomes" id="UP000502706">
    <property type="component" value="Chromosome"/>
</dbReference>
<evidence type="ECO:0000259" key="3">
    <source>
        <dbReference type="PROSITE" id="PS51186"/>
    </source>
</evidence>
<dbReference type="AlphaFoldDB" id="A0A6G8PTT8"/>
<accession>A0A6G8PTT8</accession>
<name>A0A6G8PTT8_9ACTN</name>
<evidence type="ECO:0000313" key="5">
    <source>
        <dbReference type="Proteomes" id="UP000502706"/>
    </source>
</evidence>
<dbReference type="SUPFAM" id="SSF55729">
    <property type="entry name" value="Acyl-CoA N-acyltransferases (Nat)"/>
    <property type="match status" value="1"/>
</dbReference>
<gene>
    <name evidence="4" type="ORF">GBA65_01340</name>
</gene>
<dbReference type="InterPro" id="IPR016181">
    <property type="entry name" value="Acyl_CoA_acyltransferase"/>
</dbReference>
<dbReference type="Gene3D" id="3.40.630.30">
    <property type="match status" value="1"/>
</dbReference>
<dbReference type="PANTHER" id="PTHR43877:SF2">
    <property type="entry name" value="AMINOALKYLPHOSPHONATE N-ACETYLTRANSFERASE-RELATED"/>
    <property type="match status" value="1"/>
</dbReference>
<dbReference type="EMBL" id="CP045121">
    <property type="protein sequence ID" value="QIN77376.1"/>
    <property type="molecule type" value="Genomic_DNA"/>
</dbReference>
<evidence type="ECO:0000313" key="4">
    <source>
        <dbReference type="EMBL" id="QIN77376.1"/>
    </source>
</evidence>
<dbReference type="PROSITE" id="PS51186">
    <property type="entry name" value="GNAT"/>
    <property type="match status" value="1"/>
</dbReference>
<keyword evidence="5" id="KW-1185">Reference proteome</keyword>
<evidence type="ECO:0000256" key="2">
    <source>
        <dbReference type="ARBA" id="ARBA00023315"/>
    </source>
</evidence>
<evidence type="ECO:0000256" key="1">
    <source>
        <dbReference type="ARBA" id="ARBA00022679"/>
    </source>
</evidence>
<dbReference type="KEGG" id="rmar:GBA65_01340"/>
<organism evidence="4 5">
    <name type="scientific">Rubrobacter marinus</name>
    <dbReference type="NCBI Taxonomy" id="2653852"/>
    <lineage>
        <taxon>Bacteria</taxon>
        <taxon>Bacillati</taxon>
        <taxon>Actinomycetota</taxon>
        <taxon>Rubrobacteria</taxon>
        <taxon>Rubrobacterales</taxon>
        <taxon>Rubrobacteraceae</taxon>
        <taxon>Rubrobacter</taxon>
    </lineage>
</organism>
<keyword evidence="1 4" id="KW-0808">Transferase</keyword>
<dbReference type="GO" id="GO:0016747">
    <property type="term" value="F:acyltransferase activity, transferring groups other than amino-acyl groups"/>
    <property type="evidence" value="ECO:0007669"/>
    <property type="project" value="InterPro"/>
</dbReference>
<protein>
    <submittedName>
        <fullName evidence="4">GNAT family N-acetyltransferase</fullName>
    </submittedName>
</protein>
<proteinExistence type="predicted"/>
<dbReference type="Pfam" id="PF00583">
    <property type="entry name" value="Acetyltransf_1"/>
    <property type="match status" value="1"/>
</dbReference>
<reference evidence="4 5" key="1">
    <citation type="submission" date="2019-10" db="EMBL/GenBank/DDBJ databases">
        <title>Rubrobacter sp nov SCSIO 52915 isolated from a deep-sea sediment in the South China Sea.</title>
        <authorList>
            <person name="Chen R.W."/>
        </authorList>
    </citation>
    <scope>NUCLEOTIDE SEQUENCE [LARGE SCALE GENOMIC DNA]</scope>
    <source>
        <strain evidence="4 5">SCSIO 52915</strain>
    </source>
</reference>
<feature type="domain" description="N-acetyltransferase" evidence="3">
    <location>
        <begin position="25"/>
        <end position="186"/>
    </location>
</feature>
<dbReference type="InterPro" id="IPR000182">
    <property type="entry name" value="GNAT_dom"/>
</dbReference>
<dbReference type="CDD" id="cd04301">
    <property type="entry name" value="NAT_SF"/>
    <property type="match status" value="1"/>
</dbReference>
<dbReference type="PANTHER" id="PTHR43877">
    <property type="entry name" value="AMINOALKYLPHOSPHONATE N-ACETYLTRANSFERASE-RELATED-RELATED"/>
    <property type="match status" value="1"/>
</dbReference>
<keyword evidence="2" id="KW-0012">Acyltransferase</keyword>
<sequence length="186" mass="20653">MSTRSGCGNTPSGRRRAAILVRVRLDVRAVTTGEELERFSRVLLEVAGWLEAGGRPMWTADELAPGALLERYDLREMRLGVLDGEPAAAMVVQESDGVFWPGAPEGESLFVHKLAVARRLKGRGAAAAMLDWARARALEQGKAYLRLDCAADRPKLRRFYEEYGFRGVGRRMVGPCDTAFYELPLR</sequence>
<dbReference type="InterPro" id="IPR050832">
    <property type="entry name" value="Bact_Acetyltransf"/>
</dbReference>